<dbReference type="Proteomes" id="UP000186601">
    <property type="component" value="Unassembled WGS sequence"/>
</dbReference>
<accession>A0A2R6NF42</accession>
<sequence length="76" mass="7497">MRAVTTPPIIVPLEVEDVDRPAEELEAEGVVDLANVLLVAGVVDGVLSGTSGGAEDADNKDGAGPGTVASSPDDGV</sequence>
<feature type="region of interest" description="Disordered" evidence="1">
    <location>
        <begin position="48"/>
        <end position="76"/>
    </location>
</feature>
<proteinExistence type="predicted"/>
<comment type="caution">
    <text evidence="2">The sequence shown here is derived from an EMBL/GenBank/DDBJ whole genome shotgun (WGS) entry which is preliminary data.</text>
</comment>
<reference evidence="2 3" key="1">
    <citation type="submission" date="2018-02" db="EMBL/GenBank/DDBJ databases">
        <title>Genome sequence of the basidiomycete white-rot fungus Phlebia centrifuga.</title>
        <authorList>
            <person name="Granchi Z."/>
            <person name="Peng M."/>
            <person name="de Vries R.P."/>
            <person name="Hilden K."/>
            <person name="Makela M.R."/>
            <person name="Grigoriev I."/>
            <person name="Riley R."/>
        </authorList>
    </citation>
    <scope>NUCLEOTIDE SEQUENCE [LARGE SCALE GENOMIC DNA]</scope>
    <source>
        <strain evidence="2 3">FBCC195</strain>
    </source>
</reference>
<dbReference type="AlphaFoldDB" id="A0A2R6NF42"/>
<gene>
    <name evidence="2" type="ORF">PHLCEN_2v13108</name>
</gene>
<name>A0A2R6NF42_9APHY</name>
<evidence type="ECO:0000313" key="2">
    <source>
        <dbReference type="EMBL" id="PSR71004.1"/>
    </source>
</evidence>
<protein>
    <submittedName>
        <fullName evidence="2">Uncharacterized protein</fullName>
    </submittedName>
</protein>
<organism evidence="2 3">
    <name type="scientific">Hermanssonia centrifuga</name>
    <dbReference type="NCBI Taxonomy" id="98765"/>
    <lineage>
        <taxon>Eukaryota</taxon>
        <taxon>Fungi</taxon>
        <taxon>Dikarya</taxon>
        <taxon>Basidiomycota</taxon>
        <taxon>Agaricomycotina</taxon>
        <taxon>Agaricomycetes</taxon>
        <taxon>Polyporales</taxon>
        <taxon>Meruliaceae</taxon>
        <taxon>Hermanssonia</taxon>
    </lineage>
</organism>
<keyword evidence="3" id="KW-1185">Reference proteome</keyword>
<dbReference type="EMBL" id="MLYV02001297">
    <property type="protein sequence ID" value="PSR71004.1"/>
    <property type="molecule type" value="Genomic_DNA"/>
</dbReference>
<evidence type="ECO:0000313" key="3">
    <source>
        <dbReference type="Proteomes" id="UP000186601"/>
    </source>
</evidence>
<evidence type="ECO:0000256" key="1">
    <source>
        <dbReference type="SAM" id="MobiDB-lite"/>
    </source>
</evidence>